<keyword evidence="2 4" id="KW-0808">Transferase</keyword>
<dbReference type="InterPro" id="IPR014440">
    <property type="entry name" value="HCCAis_GSTk"/>
</dbReference>
<dbReference type="FunFam" id="3.40.30.10:FF:000096">
    <property type="entry name" value="Glutathione S-transferase kappa"/>
    <property type="match status" value="1"/>
</dbReference>
<dbReference type="PANTHER" id="PTHR42943">
    <property type="entry name" value="GLUTATHIONE S-TRANSFERASE KAPPA"/>
    <property type="match status" value="1"/>
</dbReference>
<dbReference type="InterPro" id="IPR051924">
    <property type="entry name" value="GST_Kappa/NadH"/>
</dbReference>
<comment type="caution">
    <text evidence="7">The sequence shown here is derived from an EMBL/GenBank/DDBJ whole genome shotgun (WGS) entry which is preliminary data.</text>
</comment>
<dbReference type="GO" id="GO:0005777">
    <property type="term" value="C:peroxisome"/>
    <property type="evidence" value="ECO:0007669"/>
    <property type="project" value="TreeGrafter"/>
</dbReference>
<evidence type="ECO:0000256" key="5">
    <source>
        <dbReference type="PIRSR" id="PIRSR006386-1"/>
    </source>
</evidence>
<feature type="active site" description="Nucleophile" evidence="5">
    <location>
        <position position="17"/>
    </location>
</feature>
<dbReference type="GO" id="GO:0006749">
    <property type="term" value="P:glutathione metabolic process"/>
    <property type="evidence" value="ECO:0007669"/>
    <property type="project" value="TreeGrafter"/>
</dbReference>
<proteinExistence type="inferred from homology"/>
<dbReference type="EMBL" id="NEDP02005594">
    <property type="protein sequence ID" value="OWF37180.1"/>
    <property type="molecule type" value="Genomic_DNA"/>
</dbReference>
<evidence type="ECO:0000256" key="4">
    <source>
        <dbReference type="PIRNR" id="PIRNR006386"/>
    </source>
</evidence>
<dbReference type="Proteomes" id="UP000242188">
    <property type="component" value="Unassembled WGS sequence"/>
</dbReference>
<protein>
    <recommendedName>
        <fullName evidence="4">Glutathione S-transferase kappa</fullName>
        <ecNumber evidence="4">2.5.1.18</ecNumber>
    </recommendedName>
</protein>
<evidence type="ECO:0000256" key="2">
    <source>
        <dbReference type="ARBA" id="ARBA00022679"/>
    </source>
</evidence>
<evidence type="ECO:0000259" key="6">
    <source>
        <dbReference type="Pfam" id="PF01323"/>
    </source>
</evidence>
<dbReference type="Pfam" id="PF01323">
    <property type="entry name" value="DSBA"/>
    <property type="match status" value="1"/>
</dbReference>
<comment type="catalytic activity">
    <reaction evidence="3 4">
        <text>RX + glutathione = an S-substituted glutathione + a halide anion + H(+)</text>
        <dbReference type="Rhea" id="RHEA:16437"/>
        <dbReference type="ChEBI" id="CHEBI:15378"/>
        <dbReference type="ChEBI" id="CHEBI:16042"/>
        <dbReference type="ChEBI" id="CHEBI:17792"/>
        <dbReference type="ChEBI" id="CHEBI:57925"/>
        <dbReference type="ChEBI" id="CHEBI:90779"/>
        <dbReference type="EC" id="2.5.1.18"/>
    </reaction>
</comment>
<evidence type="ECO:0000313" key="8">
    <source>
        <dbReference type="Proteomes" id="UP000242188"/>
    </source>
</evidence>
<dbReference type="InterPro" id="IPR036249">
    <property type="entry name" value="Thioredoxin-like_sf"/>
</dbReference>
<keyword evidence="8" id="KW-1185">Reference proteome</keyword>
<dbReference type="GO" id="GO:0004364">
    <property type="term" value="F:glutathione transferase activity"/>
    <property type="evidence" value="ECO:0007669"/>
    <property type="project" value="UniProtKB-UniRule"/>
</dbReference>
<dbReference type="STRING" id="6573.A0A210PL11"/>
<comment type="similarity">
    <text evidence="1 4">Belongs to the GST superfamily. Kappa family.</text>
</comment>
<reference evidence="7 8" key="1">
    <citation type="journal article" date="2017" name="Nat. Ecol. Evol.">
        <title>Scallop genome provides insights into evolution of bilaterian karyotype and development.</title>
        <authorList>
            <person name="Wang S."/>
            <person name="Zhang J."/>
            <person name="Jiao W."/>
            <person name="Li J."/>
            <person name="Xun X."/>
            <person name="Sun Y."/>
            <person name="Guo X."/>
            <person name="Huan P."/>
            <person name="Dong B."/>
            <person name="Zhang L."/>
            <person name="Hu X."/>
            <person name="Sun X."/>
            <person name="Wang J."/>
            <person name="Zhao C."/>
            <person name="Wang Y."/>
            <person name="Wang D."/>
            <person name="Huang X."/>
            <person name="Wang R."/>
            <person name="Lv J."/>
            <person name="Li Y."/>
            <person name="Zhang Z."/>
            <person name="Liu B."/>
            <person name="Lu W."/>
            <person name="Hui Y."/>
            <person name="Liang J."/>
            <person name="Zhou Z."/>
            <person name="Hou R."/>
            <person name="Li X."/>
            <person name="Liu Y."/>
            <person name="Li H."/>
            <person name="Ning X."/>
            <person name="Lin Y."/>
            <person name="Zhao L."/>
            <person name="Xing Q."/>
            <person name="Dou J."/>
            <person name="Li Y."/>
            <person name="Mao J."/>
            <person name="Guo H."/>
            <person name="Dou H."/>
            <person name="Li T."/>
            <person name="Mu C."/>
            <person name="Jiang W."/>
            <person name="Fu Q."/>
            <person name="Fu X."/>
            <person name="Miao Y."/>
            <person name="Liu J."/>
            <person name="Yu Q."/>
            <person name="Li R."/>
            <person name="Liao H."/>
            <person name="Li X."/>
            <person name="Kong Y."/>
            <person name="Jiang Z."/>
            <person name="Chourrout D."/>
            <person name="Li R."/>
            <person name="Bao Z."/>
        </authorList>
    </citation>
    <scope>NUCLEOTIDE SEQUENCE [LARGE SCALE GENOMIC DNA]</scope>
    <source>
        <strain evidence="7 8">PY_sf001</strain>
    </source>
</reference>
<dbReference type="AlphaFoldDB" id="A0A210PL11"/>
<accession>A0A210PL11</accession>
<sequence length="228" mass="25841">MAASTRKTVELFYDVVSPYSWIAFEVMCRYRTKWNIDLKLKPFFLGGIMSGAGNKPPGLVPAKAKYMLSHDLPNLGSYYNVPIVPPANPAEVMFIKGTLMPQRFLTAVDMQRPDLVEDLSRQFWMRAWNKDKGISDVEGIRETCKDIGFPTDVMEDCLQKSKDQTVKDRLKQFTTQALDLGAFGSPIIVAHVNNKQEMIFGSDRFPILAKILQEEWMGPLTELSKAKL</sequence>
<dbReference type="GO" id="GO:0005739">
    <property type="term" value="C:mitochondrion"/>
    <property type="evidence" value="ECO:0007669"/>
    <property type="project" value="TreeGrafter"/>
</dbReference>
<dbReference type="GO" id="GO:0004602">
    <property type="term" value="F:glutathione peroxidase activity"/>
    <property type="evidence" value="ECO:0007669"/>
    <property type="project" value="TreeGrafter"/>
</dbReference>
<dbReference type="SUPFAM" id="SSF52833">
    <property type="entry name" value="Thioredoxin-like"/>
    <property type="match status" value="1"/>
</dbReference>
<dbReference type="OrthoDB" id="4664297at2759"/>
<dbReference type="EC" id="2.5.1.18" evidence="4"/>
<evidence type="ECO:0000256" key="1">
    <source>
        <dbReference type="ARBA" id="ARBA00006494"/>
    </source>
</evidence>
<name>A0A210PL11_MIZYE</name>
<dbReference type="Gene3D" id="3.40.30.10">
    <property type="entry name" value="Glutaredoxin"/>
    <property type="match status" value="1"/>
</dbReference>
<organism evidence="7 8">
    <name type="scientific">Mizuhopecten yessoensis</name>
    <name type="common">Japanese scallop</name>
    <name type="synonym">Patinopecten yessoensis</name>
    <dbReference type="NCBI Taxonomy" id="6573"/>
    <lineage>
        <taxon>Eukaryota</taxon>
        <taxon>Metazoa</taxon>
        <taxon>Spiralia</taxon>
        <taxon>Lophotrochozoa</taxon>
        <taxon>Mollusca</taxon>
        <taxon>Bivalvia</taxon>
        <taxon>Autobranchia</taxon>
        <taxon>Pteriomorphia</taxon>
        <taxon>Pectinida</taxon>
        <taxon>Pectinoidea</taxon>
        <taxon>Pectinidae</taxon>
        <taxon>Mizuhopecten</taxon>
    </lineage>
</organism>
<evidence type="ECO:0000313" key="7">
    <source>
        <dbReference type="EMBL" id="OWF37180.1"/>
    </source>
</evidence>
<evidence type="ECO:0000256" key="3">
    <source>
        <dbReference type="ARBA" id="ARBA00047960"/>
    </source>
</evidence>
<dbReference type="InterPro" id="IPR001853">
    <property type="entry name" value="DSBA-like_thioredoxin_dom"/>
</dbReference>
<feature type="domain" description="DSBA-like thioredoxin" evidence="6">
    <location>
        <begin position="8"/>
        <end position="213"/>
    </location>
</feature>
<dbReference type="PANTHER" id="PTHR42943:SF2">
    <property type="entry name" value="GLUTATHIONE S-TRANSFERASE KAPPA 1"/>
    <property type="match status" value="1"/>
</dbReference>
<gene>
    <name evidence="7" type="ORF">KP79_PYT21303</name>
</gene>
<dbReference type="PIRSF" id="PIRSF006386">
    <property type="entry name" value="HCCAis_GSTk"/>
    <property type="match status" value="1"/>
</dbReference>